<comment type="caution">
    <text evidence="1">The sequence shown here is derived from an EMBL/GenBank/DDBJ whole genome shotgun (WGS) entry which is preliminary data.</text>
</comment>
<reference evidence="1 2" key="2">
    <citation type="journal article" date="2022" name="Mol. Ecol. Resour.">
        <title>The genomes of chicory, endive, great burdock and yacon provide insights into Asteraceae paleo-polyploidization history and plant inulin production.</title>
        <authorList>
            <person name="Fan W."/>
            <person name="Wang S."/>
            <person name="Wang H."/>
            <person name="Wang A."/>
            <person name="Jiang F."/>
            <person name="Liu H."/>
            <person name="Zhao H."/>
            <person name="Xu D."/>
            <person name="Zhang Y."/>
        </authorList>
    </citation>
    <scope>NUCLEOTIDE SEQUENCE [LARGE SCALE GENOMIC DNA]</scope>
    <source>
        <strain evidence="2">cv. Yunnan</strain>
        <tissue evidence="1">Leaves</tissue>
    </source>
</reference>
<evidence type="ECO:0000313" key="2">
    <source>
        <dbReference type="Proteomes" id="UP001056120"/>
    </source>
</evidence>
<gene>
    <name evidence="1" type="ORF">L1987_27247</name>
</gene>
<reference evidence="2" key="1">
    <citation type="journal article" date="2022" name="Mol. Ecol. Resour.">
        <title>The genomes of chicory, endive, great burdock and yacon provide insights into Asteraceae palaeo-polyploidization history and plant inulin production.</title>
        <authorList>
            <person name="Fan W."/>
            <person name="Wang S."/>
            <person name="Wang H."/>
            <person name="Wang A."/>
            <person name="Jiang F."/>
            <person name="Liu H."/>
            <person name="Zhao H."/>
            <person name="Xu D."/>
            <person name="Zhang Y."/>
        </authorList>
    </citation>
    <scope>NUCLEOTIDE SEQUENCE [LARGE SCALE GENOMIC DNA]</scope>
    <source>
        <strain evidence="2">cv. Yunnan</strain>
    </source>
</reference>
<name>A0ACB9ICN4_9ASTR</name>
<dbReference type="Proteomes" id="UP001056120">
    <property type="component" value="Linkage Group LG09"/>
</dbReference>
<keyword evidence="2" id="KW-1185">Reference proteome</keyword>
<accession>A0ACB9ICN4</accession>
<protein>
    <submittedName>
        <fullName evidence="1">Uncharacterized protein</fullName>
    </submittedName>
</protein>
<proteinExistence type="predicted"/>
<sequence>MDQSHQLLTQPENEPPLEDHPTVDTTRPFRSVKEAVAIFGERLQASETNSPPPKPPFTLPKQEAPIWNKSTPNYSNQSLWKSPEADHEPSPVVMNTLKQLELEVKETKRELKILKERESETEVALACLNAELHKNMSKVAKAEAEAAGKAVAVRSSMTMRQVLSGIGGERERKYLSDKKVLKKKPVVPLVTDLFAWKIGKAIHY</sequence>
<organism evidence="1 2">
    <name type="scientific">Smallanthus sonchifolius</name>
    <dbReference type="NCBI Taxonomy" id="185202"/>
    <lineage>
        <taxon>Eukaryota</taxon>
        <taxon>Viridiplantae</taxon>
        <taxon>Streptophyta</taxon>
        <taxon>Embryophyta</taxon>
        <taxon>Tracheophyta</taxon>
        <taxon>Spermatophyta</taxon>
        <taxon>Magnoliopsida</taxon>
        <taxon>eudicotyledons</taxon>
        <taxon>Gunneridae</taxon>
        <taxon>Pentapetalae</taxon>
        <taxon>asterids</taxon>
        <taxon>campanulids</taxon>
        <taxon>Asterales</taxon>
        <taxon>Asteraceae</taxon>
        <taxon>Asteroideae</taxon>
        <taxon>Heliantheae alliance</taxon>
        <taxon>Millerieae</taxon>
        <taxon>Smallanthus</taxon>
    </lineage>
</organism>
<dbReference type="EMBL" id="CM042026">
    <property type="protein sequence ID" value="KAI3805145.1"/>
    <property type="molecule type" value="Genomic_DNA"/>
</dbReference>
<evidence type="ECO:0000313" key="1">
    <source>
        <dbReference type="EMBL" id="KAI3805145.1"/>
    </source>
</evidence>